<feature type="domain" description="SLH" evidence="2">
    <location>
        <begin position="616"/>
        <end position="677"/>
    </location>
</feature>
<dbReference type="PANTHER" id="PTHR43308:SF5">
    <property type="entry name" value="S-LAYER PROTEIN _ PEPTIDOGLYCAN ENDO-BETA-N-ACETYLGLUCOSAMINIDASE"/>
    <property type="match status" value="1"/>
</dbReference>
<dbReference type="InterPro" id="IPR011042">
    <property type="entry name" value="6-blade_b-propeller_TolB-like"/>
</dbReference>
<protein>
    <submittedName>
        <fullName evidence="3">S-layer homology domain-containing protein</fullName>
    </submittedName>
</protein>
<dbReference type="InterPro" id="IPR051465">
    <property type="entry name" value="Cell_Envelope_Struct_Comp"/>
</dbReference>
<dbReference type="SUPFAM" id="SSF69304">
    <property type="entry name" value="Tricorn protease N-terminal domain"/>
    <property type="match status" value="1"/>
</dbReference>
<dbReference type="PANTHER" id="PTHR43308">
    <property type="entry name" value="OUTER MEMBRANE PROTEIN ALPHA-RELATED"/>
    <property type="match status" value="1"/>
</dbReference>
<reference evidence="4" key="1">
    <citation type="journal article" date="2019" name="Int. J. Syst. Evol. Microbiol.">
        <title>The Global Catalogue of Microorganisms (GCM) 10K type strain sequencing project: providing services to taxonomists for standard genome sequencing and annotation.</title>
        <authorList>
            <consortium name="The Broad Institute Genomics Platform"/>
            <consortium name="The Broad Institute Genome Sequencing Center for Infectious Disease"/>
            <person name="Wu L."/>
            <person name="Ma J."/>
        </authorList>
    </citation>
    <scope>NUCLEOTIDE SEQUENCE [LARGE SCALE GENOMIC DNA]</scope>
    <source>
        <strain evidence="4">CCUG 59129</strain>
    </source>
</reference>
<gene>
    <name evidence="3" type="ORF">ACFQ2I_07090</name>
</gene>
<dbReference type="InterPro" id="IPR001119">
    <property type="entry name" value="SLH_dom"/>
</dbReference>
<accession>A0ABW3HPD9</accession>
<dbReference type="Pfam" id="PF00395">
    <property type="entry name" value="SLH"/>
    <property type="match status" value="3"/>
</dbReference>
<name>A0ABW3HPD9_9BACL</name>
<evidence type="ECO:0000256" key="1">
    <source>
        <dbReference type="SAM" id="MobiDB-lite"/>
    </source>
</evidence>
<evidence type="ECO:0000313" key="4">
    <source>
        <dbReference type="Proteomes" id="UP001596989"/>
    </source>
</evidence>
<feature type="compositionally biased region" description="Polar residues" evidence="1">
    <location>
        <begin position="341"/>
        <end position="354"/>
    </location>
</feature>
<organism evidence="3 4">
    <name type="scientific">Paenibacillus chungangensis</name>
    <dbReference type="NCBI Taxonomy" id="696535"/>
    <lineage>
        <taxon>Bacteria</taxon>
        <taxon>Bacillati</taxon>
        <taxon>Bacillota</taxon>
        <taxon>Bacilli</taxon>
        <taxon>Bacillales</taxon>
        <taxon>Paenibacillaceae</taxon>
        <taxon>Paenibacillus</taxon>
    </lineage>
</organism>
<feature type="domain" description="SLH" evidence="2">
    <location>
        <begin position="491"/>
        <end position="551"/>
    </location>
</feature>
<feature type="domain" description="SLH" evidence="2">
    <location>
        <begin position="552"/>
        <end position="615"/>
    </location>
</feature>
<evidence type="ECO:0000313" key="3">
    <source>
        <dbReference type="EMBL" id="MFD0959150.1"/>
    </source>
</evidence>
<sequence>MGVWNKALKGIVITSMLGGLMFSNGQGASAENAYTYKDEVSSFSINGSPVRMSGEHVVWRGKGADGSGPGGQIHYGNVKSGLMVAVTDHGRPADTPAIGMNAQGEAIVVWVDRRNYQEGATDMNWDIYSYNVTTNTESKINDTVGQHKAPSIDGNYIVWQTNPSYEMHLYDMESGALTELGNGRNPVIGNGRIVYKGAEDGDLYAYEIAGGSHQKILELPFSQYVERFVFNGEQILWKQKDLDGNSKYTFMDLGESNSQPVDLTEPAKPEAEYKHMSISNGTAVWLEKSGDEVIMKGADLNSGDVFSLGATRPRDFVGFNGNELTLVQDGNLNIRTIIQTEGGSSQPAGNSSNADSDRQSESVVIGPDGGKVAVGESAWLSFEQGTFEAKTRVVLESHSDSDLGTKGKQVKGMTWTGIAWKWTAETELMKPAMLTIALASPLETADLANRTGVYRYDEAEDRWVYAGGTVDAAWQTVDVPVKHPGMYALFTYEPSFTDMNGHWARQEVEVLAARWIVNGMATGNFKPKQSVTRAQFAKMLVEAAGLTEEIRDAGTFKDVPAGHWAAPWVEQAAAAGWIKGYEGGMFKPNAEVTREEMMVMLANAAGLKRDESGNVIADYADSGQVSSWARPSVEAVIRSGIVQGGGGRIHPGDTSTRAEAAAVIYRWLTMKGEVFNG</sequence>
<dbReference type="PROSITE" id="PS51272">
    <property type="entry name" value="SLH"/>
    <property type="match status" value="3"/>
</dbReference>
<dbReference type="EMBL" id="JBHTJZ010000007">
    <property type="protein sequence ID" value="MFD0959150.1"/>
    <property type="molecule type" value="Genomic_DNA"/>
</dbReference>
<dbReference type="Proteomes" id="UP001596989">
    <property type="component" value="Unassembled WGS sequence"/>
</dbReference>
<comment type="caution">
    <text evidence="3">The sequence shown here is derived from an EMBL/GenBank/DDBJ whole genome shotgun (WGS) entry which is preliminary data.</text>
</comment>
<feature type="region of interest" description="Disordered" evidence="1">
    <location>
        <begin position="341"/>
        <end position="367"/>
    </location>
</feature>
<proteinExistence type="predicted"/>
<evidence type="ECO:0000259" key="2">
    <source>
        <dbReference type="PROSITE" id="PS51272"/>
    </source>
</evidence>
<keyword evidence="4" id="KW-1185">Reference proteome</keyword>
<dbReference type="RefSeq" id="WP_377563105.1">
    <property type="nucleotide sequence ID" value="NZ_JBHTJZ010000007.1"/>
</dbReference>
<dbReference type="Gene3D" id="2.120.10.30">
    <property type="entry name" value="TolB, C-terminal domain"/>
    <property type="match status" value="1"/>
</dbReference>